<dbReference type="EMBL" id="DTGA01000091">
    <property type="protein sequence ID" value="HGB30962.1"/>
    <property type="molecule type" value="Genomic_DNA"/>
</dbReference>
<name>A0A7C3SQT3_9BACT</name>
<reference evidence="1" key="1">
    <citation type="journal article" date="2020" name="mSystems">
        <title>Genome- and Community-Level Interaction Insights into Carbon Utilization and Element Cycling Functions of Hydrothermarchaeota in Hydrothermal Sediment.</title>
        <authorList>
            <person name="Zhou Z."/>
            <person name="Liu Y."/>
            <person name="Xu W."/>
            <person name="Pan J."/>
            <person name="Luo Z.H."/>
            <person name="Li M."/>
        </authorList>
    </citation>
    <scope>NUCLEOTIDE SEQUENCE [LARGE SCALE GENOMIC DNA]</scope>
    <source>
        <strain evidence="1">SpSt-751</strain>
    </source>
</reference>
<organism evidence="1">
    <name type="scientific">Dictyoglomus turgidum</name>
    <dbReference type="NCBI Taxonomy" id="513050"/>
    <lineage>
        <taxon>Bacteria</taxon>
        <taxon>Pseudomonadati</taxon>
        <taxon>Dictyoglomota</taxon>
        <taxon>Dictyoglomia</taxon>
        <taxon>Dictyoglomales</taxon>
        <taxon>Dictyoglomaceae</taxon>
        <taxon>Dictyoglomus</taxon>
    </lineage>
</organism>
<comment type="caution">
    <text evidence="1">The sequence shown here is derived from an EMBL/GenBank/DDBJ whole genome shotgun (WGS) entry which is preliminary data.</text>
</comment>
<protein>
    <submittedName>
        <fullName evidence="1">Uncharacterized protein</fullName>
    </submittedName>
</protein>
<proteinExistence type="predicted"/>
<accession>A0A7C3SQT3</accession>
<sequence length="70" mass="7993">MDKEDSGGGQRQDICNKEVTTDLVARFTMPSPNANNVLALIFTELVNIRKDFDDLIKLAHQFLEIEKTKR</sequence>
<dbReference type="AlphaFoldDB" id="A0A7C3SQT3"/>
<evidence type="ECO:0000313" key="1">
    <source>
        <dbReference type="EMBL" id="HGB30962.1"/>
    </source>
</evidence>
<gene>
    <name evidence="1" type="ORF">ENV35_03695</name>
</gene>